<dbReference type="EMBL" id="CADEAL010001112">
    <property type="protein sequence ID" value="CAB1429102.1"/>
    <property type="molecule type" value="Genomic_DNA"/>
</dbReference>
<protein>
    <submittedName>
        <fullName evidence="2">Uncharacterized protein</fullName>
    </submittedName>
</protein>
<dbReference type="AlphaFoldDB" id="A0A9N7UEM5"/>
<feature type="compositionally biased region" description="Basic and acidic residues" evidence="1">
    <location>
        <begin position="112"/>
        <end position="121"/>
    </location>
</feature>
<feature type="region of interest" description="Disordered" evidence="1">
    <location>
        <begin position="106"/>
        <end position="155"/>
    </location>
</feature>
<organism evidence="2 3">
    <name type="scientific">Pleuronectes platessa</name>
    <name type="common">European plaice</name>
    <dbReference type="NCBI Taxonomy" id="8262"/>
    <lineage>
        <taxon>Eukaryota</taxon>
        <taxon>Metazoa</taxon>
        <taxon>Chordata</taxon>
        <taxon>Craniata</taxon>
        <taxon>Vertebrata</taxon>
        <taxon>Euteleostomi</taxon>
        <taxon>Actinopterygii</taxon>
        <taxon>Neopterygii</taxon>
        <taxon>Teleostei</taxon>
        <taxon>Neoteleostei</taxon>
        <taxon>Acanthomorphata</taxon>
        <taxon>Carangaria</taxon>
        <taxon>Pleuronectiformes</taxon>
        <taxon>Pleuronectoidei</taxon>
        <taxon>Pleuronectidae</taxon>
        <taxon>Pleuronectes</taxon>
    </lineage>
</organism>
<sequence>MSVILNPPILSRSHAEGQEVNRDRNNGPAQTQQTMARGSSLPMGCIISNHRSIYASFPSLSPPLPSLHRRLFLSLHRSDSPPPEGFKFKSRFGLVFAFVPVSVWQPNPAGKQRQDGKKKGANESGRWDGMGARRGDTDGVGGGSFVHEESDIMAL</sequence>
<gene>
    <name evidence="2" type="ORF">PLEPLA_LOCUS17077</name>
</gene>
<name>A0A9N7UEM5_PLEPL</name>
<feature type="region of interest" description="Disordered" evidence="1">
    <location>
        <begin position="12"/>
        <end position="37"/>
    </location>
</feature>
<accession>A0A9N7UEM5</accession>
<feature type="compositionally biased region" description="Basic and acidic residues" evidence="1">
    <location>
        <begin position="146"/>
        <end position="155"/>
    </location>
</feature>
<reference evidence="2" key="1">
    <citation type="submission" date="2020-03" db="EMBL/GenBank/DDBJ databases">
        <authorList>
            <person name="Weist P."/>
        </authorList>
    </citation>
    <scope>NUCLEOTIDE SEQUENCE</scope>
</reference>
<dbReference type="Proteomes" id="UP001153269">
    <property type="component" value="Unassembled WGS sequence"/>
</dbReference>
<comment type="caution">
    <text evidence="2">The sequence shown here is derived from an EMBL/GenBank/DDBJ whole genome shotgun (WGS) entry which is preliminary data.</text>
</comment>
<proteinExistence type="predicted"/>
<evidence type="ECO:0000313" key="3">
    <source>
        <dbReference type="Proteomes" id="UP001153269"/>
    </source>
</evidence>
<feature type="compositionally biased region" description="Basic and acidic residues" evidence="1">
    <location>
        <begin position="13"/>
        <end position="25"/>
    </location>
</feature>
<keyword evidence="3" id="KW-1185">Reference proteome</keyword>
<evidence type="ECO:0000256" key="1">
    <source>
        <dbReference type="SAM" id="MobiDB-lite"/>
    </source>
</evidence>
<evidence type="ECO:0000313" key="2">
    <source>
        <dbReference type="EMBL" id="CAB1429102.1"/>
    </source>
</evidence>
<feature type="compositionally biased region" description="Polar residues" evidence="1">
    <location>
        <begin position="27"/>
        <end position="37"/>
    </location>
</feature>